<protein>
    <submittedName>
        <fullName evidence="1">Uncharacterized protein</fullName>
    </submittedName>
</protein>
<comment type="caution">
    <text evidence="1">The sequence shown here is derived from an EMBL/GenBank/DDBJ whole genome shotgun (WGS) entry which is preliminary data.</text>
</comment>
<evidence type="ECO:0000313" key="1">
    <source>
        <dbReference type="EMBL" id="TWJ07591.1"/>
    </source>
</evidence>
<evidence type="ECO:0000313" key="2">
    <source>
        <dbReference type="Proteomes" id="UP000321617"/>
    </source>
</evidence>
<organism evidence="1 2">
    <name type="scientific">Stackebrandtia albiflava</name>
    <dbReference type="NCBI Taxonomy" id="406432"/>
    <lineage>
        <taxon>Bacteria</taxon>
        <taxon>Bacillati</taxon>
        <taxon>Actinomycetota</taxon>
        <taxon>Actinomycetes</taxon>
        <taxon>Glycomycetales</taxon>
        <taxon>Glycomycetaceae</taxon>
        <taxon>Stackebrandtia</taxon>
    </lineage>
</organism>
<reference evidence="1 2" key="1">
    <citation type="journal article" date="2013" name="Stand. Genomic Sci.">
        <title>Genomic Encyclopedia of Type Strains, Phase I: The one thousand microbial genomes (KMG-I) project.</title>
        <authorList>
            <person name="Kyrpides N.C."/>
            <person name="Woyke T."/>
            <person name="Eisen J.A."/>
            <person name="Garrity G."/>
            <person name="Lilburn T.G."/>
            <person name="Beck B.J."/>
            <person name="Whitman W.B."/>
            <person name="Hugenholtz P."/>
            <person name="Klenk H.P."/>
        </authorList>
    </citation>
    <scope>NUCLEOTIDE SEQUENCE [LARGE SCALE GENOMIC DNA]</scope>
    <source>
        <strain evidence="1 2">DSM 45044</strain>
    </source>
</reference>
<accession>A0A562UPP4</accession>
<dbReference type="OrthoDB" id="4991189at2"/>
<gene>
    <name evidence="1" type="ORF">LX16_5077</name>
</gene>
<name>A0A562UPP4_9ACTN</name>
<dbReference type="AlphaFoldDB" id="A0A562UPP4"/>
<dbReference type="Proteomes" id="UP000321617">
    <property type="component" value="Unassembled WGS sequence"/>
</dbReference>
<sequence length="403" mass="44648">MPRPLTFMDDEDNERRWLPGEPVSAADAFQEFVDRHRGGDNTSFYIEDEENDEGLMLMFDHGFVCRIREASKETPCTEYRLVSRGRDYRTQVARFVDGGFAALDRHGPWWPDVAGVARERIRSDFDSSVLRWRHPRELRRRLEILAHVDGRRPATTGGVTHLGFGDGDGATVNAWFTSEGRGLVVTFDRTSALHCSDDPSAQAALYEGVPADLLALVTDAPETGTTLHVPRPGGGTLVAATGIFHLSGPCAMSEGLVARLQERRMGIEDTGIDRLLRKLLVAADFTPETVVETVDWWSAEAVARGFDAAGLDLEPSTDVPLDAAAIDHFCRVWADSGYNDRWDVHYVLFDGRTREEVGEARNALLRSVRTLGLEHVDAPPGAADGEVWVRTDPRVDAALTHWA</sequence>
<dbReference type="InterPro" id="IPR045937">
    <property type="entry name" value="DUF6357"/>
</dbReference>
<dbReference type="EMBL" id="VLLL01000011">
    <property type="protein sequence ID" value="TWJ07591.1"/>
    <property type="molecule type" value="Genomic_DNA"/>
</dbReference>
<dbReference type="Pfam" id="PF19884">
    <property type="entry name" value="DUF6357"/>
    <property type="match status" value="1"/>
</dbReference>
<keyword evidence="2" id="KW-1185">Reference proteome</keyword>
<proteinExistence type="predicted"/>
<dbReference type="RefSeq" id="WP_147144369.1">
    <property type="nucleotide sequence ID" value="NZ_BAABIJ010000007.1"/>
</dbReference>